<feature type="compositionally biased region" description="Basic and acidic residues" evidence="8">
    <location>
        <begin position="988"/>
        <end position="998"/>
    </location>
</feature>
<keyword evidence="6" id="KW-0040">ANK repeat</keyword>
<dbReference type="Gene3D" id="2.60.40.2660">
    <property type="match status" value="1"/>
</dbReference>
<keyword evidence="7" id="KW-0472">Membrane</keyword>
<keyword evidence="10" id="KW-1185">Reference proteome</keyword>
<feature type="region of interest" description="Disordered" evidence="8">
    <location>
        <begin position="955"/>
        <end position="1091"/>
    </location>
</feature>
<feature type="region of interest" description="Disordered" evidence="8">
    <location>
        <begin position="773"/>
        <end position="814"/>
    </location>
</feature>
<sequence>MAFQNSEDAMTGDTDKYLGPQDLKELGDDSLPAEGYMGFSLGARSASLRSFSSDRSYTLNRSSYARDSMMIEELLVPAKDQHLTFQREFDSDSLRHYSWAADTLDNVNLVSSPIHSGFLVSFMVDARGGSMRGSRHHGMRIIIPPRKCTAPTRITCRLVKRHKLASPPPMVEGEGLASRLVEMGPAGAQFLGPVIVEIPHFGSMRGKERELIILRSENGETWKEHQYDSKHEDLTEILNGMDEELDSVEELEKKRICRIVTKDFPQYFAVVSRIKQESNQIGPEGGVLSSTTVPRVQASFPEGALTKRIRVGLQAQPVPEEIVKKILGNKATFSPIVTVEPRRRKFHKPITMTIPVPPPSGEGVTNGYKGDTTPSLRLLCSITGGTSPAQWEDITGTTPLTFSNDCVSFTTNVSARFWLADCHQVLETVGLATQLYRELICVPYMAKFVIFAKMNDPVESNLRCFCMTDDKVDKTLEQQENFEEVARSKDIEVLEGKPIYVDCYGNLAPLTKGGQQLVFNFYAFKENRLPFSIKVRDTSQEPCGRLSFLKEPKTTKGLPQTAVCNLNITLPAHKKTEKADRRQNFVSLALRKRYSYLTEPGMSPQSPCERTDIRMAIVADHLGLSWTELARELNFSVDEINQIRVENPNSLIAQSFMLLKKWVTRDGKNATTDALTSVLTKINRIDIVTLLEGPIFDYGNISGTRSFADENNVFHDPIDGYPSIQVELETPTGLRFVPPTPFHQDDFLSDTSSLESPLRTPSRLSDVLVTSQGHVDGTAAPPVVTEEDTSLDDSKVDFSVPREGTPKDISVGESQLEEVDLKDFPRYLGSYGGISKDAKQRQSEETSKRGVRTEQPEREKSGTDEEMTAEKFKSLFEDIRLEEGAESEEMTEERVWSILKGVQQAEHEMSSITGWQPDSSSVSEAPTSGRRIGGSLLDRLDESLDQCRDSVTSYVKGEVGKPETNGSLSESTSEAKTKSYIQEALNDVGKHSDKEALKTKSQISTGTDEQTLSSTAYQKSLEETSKPTTEGSKTSVPVSVKKMGWSTSEDGKPRTSIQEEEGAVMSEQKQGEAYKVKTKKEVRHVEKKSYS</sequence>
<dbReference type="CDD" id="cd08803">
    <property type="entry name" value="Death_ank3"/>
    <property type="match status" value="1"/>
</dbReference>
<dbReference type="Pfam" id="PF00531">
    <property type="entry name" value="Death"/>
    <property type="match status" value="1"/>
</dbReference>
<dbReference type="SMART" id="SM00218">
    <property type="entry name" value="ZU5"/>
    <property type="match status" value="1"/>
</dbReference>
<comment type="subcellular location">
    <subcellularLocation>
        <location evidence="2">Cytoplasm</location>
    </subcellularLocation>
    <subcellularLocation>
        <location evidence="1">Membrane</location>
    </subcellularLocation>
</comment>
<dbReference type="Pfam" id="PF17809">
    <property type="entry name" value="UPA_2"/>
    <property type="match status" value="1"/>
</dbReference>
<evidence type="ECO:0000256" key="8">
    <source>
        <dbReference type="SAM" id="MobiDB-lite"/>
    </source>
</evidence>
<dbReference type="Proteomes" id="UP000694553">
    <property type="component" value="Unassembled WGS sequence"/>
</dbReference>
<evidence type="ECO:0000256" key="7">
    <source>
        <dbReference type="ARBA" id="ARBA00023136"/>
    </source>
</evidence>
<feature type="compositionally biased region" description="Basic and acidic residues" evidence="8">
    <location>
        <begin position="836"/>
        <end position="870"/>
    </location>
</feature>
<protein>
    <submittedName>
        <fullName evidence="9">Ankyrin 3</fullName>
    </submittedName>
</protein>
<gene>
    <name evidence="9" type="primary">ANK3</name>
</gene>
<dbReference type="FunFam" id="1.10.533.10:FF:000002">
    <property type="entry name" value="Ankyrin-3 isoform 2"/>
    <property type="match status" value="1"/>
</dbReference>
<dbReference type="InterPro" id="IPR040745">
    <property type="entry name" value="Ankyrin_UPA"/>
</dbReference>
<dbReference type="SMART" id="SM00005">
    <property type="entry name" value="DEATH"/>
    <property type="match status" value="1"/>
</dbReference>
<dbReference type="FunFam" id="2.60.220.30:FF:000001">
    <property type="entry name" value="Ankyrin-3 isoform 2"/>
    <property type="match status" value="1"/>
</dbReference>
<reference evidence="9" key="3">
    <citation type="submission" date="2025-09" db="UniProtKB">
        <authorList>
            <consortium name="Ensembl"/>
        </authorList>
    </citation>
    <scope>IDENTIFICATION</scope>
</reference>
<keyword evidence="5" id="KW-0677">Repeat</keyword>
<dbReference type="AlphaFoldDB" id="A0A8C3E9Z8"/>
<evidence type="ECO:0000256" key="1">
    <source>
        <dbReference type="ARBA" id="ARBA00004370"/>
    </source>
</evidence>
<dbReference type="Gene3D" id="1.10.533.10">
    <property type="entry name" value="Death Domain, Fas"/>
    <property type="match status" value="1"/>
</dbReference>
<feature type="region of interest" description="Disordered" evidence="8">
    <location>
        <begin position="908"/>
        <end position="934"/>
    </location>
</feature>
<feature type="compositionally biased region" description="Polar residues" evidence="8">
    <location>
        <begin position="1026"/>
        <end position="1037"/>
    </location>
</feature>
<dbReference type="InterPro" id="IPR051165">
    <property type="entry name" value="Multifunctional_ANK_Repeat"/>
</dbReference>
<name>A0A8C3E9Z8_CORMO</name>
<keyword evidence="4" id="KW-0597">Phosphoprotein</keyword>
<reference evidence="9" key="2">
    <citation type="submission" date="2025-08" db="UniProtKB">
        <authorList>
            <consortium name="Ensembl"/>
        </authorList>
    </citation>
    <scope>IDENTIFICATION</scope>
</reference>
<dbReference type="PANTHER" id="PTHR24123">
    <property type="entry name" value="ANKYRIN REPEAT-CONTAINING"/>
    <property type="match status" value="1"/>
</dbReference>
<dbReference type="PROSITE" id="PS50017">
    <property type="entry name" value="DEATH_DOMAIN"/>
    <property type="match status" value="1"/>
</dbReference>
<dbReference type="InterPro" id="IPR011029">
    <property type="entry name" value="DEATH-like_dom_sf"/>
</dbReference>
<evidence type="ECO:0000256" key="4">
    <source>
        <dbReference type="ARBA" id="ARBA00022553"/>
    </source>
</evidence>
<dbReference type="Ensembl" id="ENSCMUT00000016315.2">
    <property type="protein sequence ID" value="ENSCMUP00000015182.1"/>
    <property type="gene ID" value="ENSCMUG00000009449.2"/>
</dbReference>
<dbReference type="GO" id="GO:0005737">
    <property type="term" value="C:cytoplasm"/>
    <property type="evidence" value="ECO:0007669"/>
    <property type="project" value="UniProtKB-SubCell"/>
</dbReference>
<dbReference type="GO" id="GO:0007165">
    <property type="term" value="P:signal transduction"/>
    <property type="evidence" value="ECO:0007669"/>
    <property type="project" value="InterPro"/>
</dbReference>
<feature type="compositionally biased region" description="Polar residues" evidence="8">
    <location>
        <begin position="964"/>
        <end position="974"/>
    </location>
</feature>
<dbReference type="InterPro" id="IPR037971">
    <property type="entry name" value="Ank3_Death"/>
</dbReference>
<evidence type="ECO:0000313" key="10">
    <source>
        <dbReference type="Proteomes" id="UP000694553"/>
    </source>
</evidence>
<accession>A0A8C3E9Z8</accession>
<feature type="region of interest" description="Disordered" evidence="8">
    <location>
        <begin position="1"/>
        <end position="24"/>
    </location>
</feature>
<dbReference type="FunFam" id="2.60.220.30:FF:000002">
    <property type="entry name" value="Ankyrin-3 isoform 2"/>
    <property type="match status" value="1"/>
</dbReference>
<feature type="compositionally biased region" description="Polar residues" evidence="8">
    <location>
        <begin position="910"/>
        <end position="926"/>
    </location>
</feature>
<evidence type="ECO:0000256" key="5">
    <source>
        <dbReference type="ARBA" id="ARBA00022737"/>
    </source>
</evidence>
<dbReference type="FunFam" id="2.60.40.2660:FF:000001">
    <property type="entry name" value="Ankyrin-3 isoform 2"/>
    <property type="match status" value="1"/>
</dbReference>
<keyword evidence="3" id="KW-0963">Cytoplasm</keyword>
<dbReference type="PANTHER" id="PTHR24123:SF74">
    <property type="entry name" value="ANKYRIN 3"/>
    <property type="match status" value="1"/>
</dbReference>
<proteinExistence type="predicted"/>
<dbReference type="InterPro" id="IPR000488">
    <property type="entry name" value="Death_dom"/>
</dbReference>
<dbReference type="Gene3D" id="2.60.220.30">
    <property type="match status" value="2"/>
</dbReference>
<reference evidence="10" key="1">
    <citation type="submission" date="2019-10" db="EMBL/GenBank/DDBJ databases">
        <title>Corvus moneduloides (New Caledonian crow) genome, bCorMon1, primary haplotype.</title>
        <authorList>
            <person name="Rutz C."/>
            <person name="Fungtammasan C."/>
            <person name="Mountcastle J."/>
            <person name="Formenti G."/>
            <person name="Chow W."/>
            <person name="Howe K."/>
            <person name="Steele M.P."/>
            <person name="Fernandes J."/>
            <person name="Gilbert M.T.P."/>
            <person name="Fedrigo O."/>
            <person name="Jarvis E.D."/>
            <person name="Gemmell N."/>
        </authorList>
    </citation>
    <scope>NUCLEOTIDE SEQUENCE [LARGE SCALE GENOMIC DNA]</scope>
</reference>
<evidence type="ECO:0000313" key="9">
    <source>
        <dbReference type="Ensembl" id="ENSCMUP00000015182.1"/>
    </source>
</evidence>
<dbReference type="Pfam" id="PF00791">
    <property type="entry name" value="ZU5"/>
    <property type="match status" value="1"/>
</dbReference>
<evidence type="ECO:0000256" key="2">
    <source>
        <dbReference type="ARBA" id="ARBA00004496"/>
    </source>
</evidence>
<dbReference type="GO" id="GO:0016020">
    <property type="term" value="C:membrane"/>
    <property type="evidence" value="ECO:0007669"/>
    <property type="project" value="UniProtKB-SubCell"/>
</dbReference>
<dbReference type="PROSITE" id="PS51145">
    <property type="entry name" value="ZU5"/>
    <property type="match status" value="2"/>
</dbReference>
<evidence type="ECO:0000256" key="3">
    <source>
        <dbReference type="ARBA" id="ARBA00022490"/>
    </source>
</evidence>
<organism evidence="9 10">
    <name type="scientific">Corvus moneduloides</name>
    <name type="common">New Caledonian crow</name>
    <dbReference type="NCBI Taxonomy" id="1196302"/>
    <lineage>
        <taxon>Eukaryota</taxon>
        <taxon>Metazoa</taxon>
        <taxon>Chordata</taxon>
        <taxon>Craniata</taxon>
        <taxon>Vertebrata</taxon>
        <taxon>Euteleostomi</taxon>
        <taxon>Archelosauria</taxon>
        <taxon>Archosauria</taxon>
        <taxon>Dinosauria</taxon>
        <taxon>Saurischia</taxon>
        <taxon>Theropoda</taxon>
        <taxon>Coelurosauria</taxon>
        <taxon>Aves</taxon>
        <taxon>Neognathae</taxon>
        <taxon>Neoaves</taxon>
        <taxon>Telluraves</taxon>
        <taxon>Australaves</taxon>
        <taxon>Passeriformes</taxon>
        <taxon>Corvoidea</taxon>
        <taxon>Corvidae</taxon>
        <taxon>Corvus</taxon>
    </lineage>
</organism>
<dbReference type="SUPFAM" id="SSF47986">
    <property type="entry name" value="DEATH domain"/>
    <property type="match status" value="1"/>
</dbReference>
<feature type="region of interest" description="Disordered" evidence="8">
    <location>
        <begin position="832"/>
        <end position="870"/>
    </location>
</feature>
<dbReference type="InterPro" id="IPR000906">
    <property type="entry name" value="ZU5_dom"/>
</dbReference>
<evidence type="ECO:0000256" key="6">
    <source>
        <dbReference type="ARBA" id="ARBA00023043"/>
    </source>
</evidence>
<feature type="compositionally biased region" description="Polar residues" evidence="8">
    <location>
        <begin position="999"/>
        <end position="1018"/>
    </location>
</feature>